<reference evidence="3" key="2">
    <citation type="submission" date="2025-08" db="UniProtKB">
        <authorList>
            <consortium name="Ensembl"/>
        </authorList>
    </citation>
    <scope>IDENTIFICATION</scope>
    <source>
        <strain evidence="3">breed Abyssinian</strain>
    </source>
</reference>
<dbReference type="InterPro" id="IPR050606">
    <property type="entry name" value="Calponin-like"/>
</dbReference>
<proteinExistence type="inferred from homology"/>
<protein>
    <submittedName>
        <fullName evidence="3">Uncharacterized protein</fullName>
    </submittedName>
</protein>
<evidence type="ECO:0000256" key="1">
    <source>
        <dbReference type="ARBA" id="ARBA00009631"/>
    </source>
</evidence>
<comment type="similarity">
    <text evidence="1">Belongs to the calponin family.</text>
</comment>
<keyword evidence="4" id="KW-1185">Reference proteome</keyword>
<accession>A0ABI7VSS0</accession>
<sequence length="94" mass="10001">MDTNKCASQSGMIAYGTRSHLYDPKNHILLPVDHSTISLLIGTNKYASQMGITAPGTHWHMCNTKLGFLGDCGVGCQEGSRSPGRGPGDSPKIL</sequence>
<dbReference type="PROSITE" id="PS51122">
    <property type="entry name" value="CALPONIN_2"/>
    <property type="match status" value="2"/>
</dbReference>
<dbReference type="Ensembl" id="ENSFCTT00005001719.1">
    <property type="protein sequence ID" value="ENSFCTP00005000869.1"/>
    <property type="gene ID" value="ENSFCTG00005000659.1"/>
</dbReference>
<evidence type="ECO:0000313" key="4">
    <source>
        <dbReference type="Proteomes" id="UP000823872"/>
    </source>
</evidence>
<keyword evidence="2" id="KW-0597">Phosphoprotein</keyword>
<dbReference type="InterPro" id="IPR000557">
    <property type="entry name" value="Calponin_repeat"/>
</dbReference>
<evidence type="ECO:0000256" key="2">
    <source>
        <dbReference type="ARBA" id="ARBA00022553"/>
    </source>
</evidence>
<dbReference type="PANTHER" id="PTHR47385">
    <property type="entry name" value="CALPONIN"/>
    <property type="match status" value="1"/>
</dbReference>
<dbReference type="GeneTree" id="ENSGT00940000154355"/>
<organism evidence="3 4">
    <name type="scientific">Felis catus</name>
    <name type="common">Cat</name>
    <name type="synonym">Felis silvestris catus</name>
    <dbReference type="NCBI Taxonomy" id="9685"/>
    <lineage>
        <taxon>Eukaryota</taxon>
        <taxon>Metazoa</taxon>
        <taxon>Chordata</taxon>
        <taxon>Craniata</taxon>
        <taxon>Vertebrata</taxon>
        <taxon>Euteleostomi</taxon>
        <taxon>Mammalia</taxon>
        <taxon>Eutheria</taxon>
        <taxon>Laurasiatheria</taxon>
        <taxon>Carnivora</taxon>
        <taxon>Feliformia</taxon>
        <taxon>Felidae</taxon>
        <taxon>Felinae</taxon>
        <taxon>Felis</taxon>
    </lineage>
</organism>
<dbReference type="PANTHER" id="PTHR47385:SF7">
    <property type="entry name" value="CALPONIN-2"/>
    <property type="match status" value="1"/>
</dbReference>
<dbReference type="Proteomes" id="UP000823872">
    <property type="component" value="Chromosome X"/>
</dbReference>
<dbReference type="Pfam" id="PF00402">
    <property type="entry name" value="Calponin"/>
    <property type="match status" value="2"/>
</dbReference>
<reference evidence="3" key="3">
    <citation type="submission" date="2025-09" db="UniProtKB">
        <authorList>
            <consortium name="Ensembl"/>
        </authorList>
    </citation>
    <scope>IDENTIFICATION</scope>
    <source>
        <strain evidence="3">breed Abyssinian</strain>
    </source>
</reference>
<evidence type="ECO:0000313" key="3">
    <source>
        <dbReference type="Ensembl" id="ENSFCTP00005000869.1"/>
    </source>
</evidence>
<reference evidence="3 4" key="1">
    <citation type="submission" date="2021-02" db="EMBL/GenBank/DDBJ databases">
        <title>Safari Cat Assemblies.</title>
        <authorList>
            <person name="Bredemeyer K.R."/>
            <person name="Murphy W.J."/>
        </authorList>
    </citation>
    <scope>NUCLEOTIDE SEQUENCE [LARGE SCALE GENOMIC DNA]</scope>
</reference>
<name>A0ABI7VSS0_FELCA</name>